<proteinExistence type="predicted"/>
<dbReference type="Proteomes" id="UP000601435">
    <property type="component" value="Unassembled WGS sequence"/>
</dbReference>
<gene>
    <name evidence="1" type="primary">prmA</name>
    <name evidence="1" type="ORF">SNEC2469_LOCUS1479</name>
</gene>
<evidence type="ECO:0000313" key="1">
    <source>
        <dbReference type="EMBL" id="CAE7199043.1"/>
    </source>
</evidence>
<accession>A0A812J870</accession>
<dbReference type="OrthoDB" id="423070at2759"/>
<dbReference type="EMBL" id="CAJNJA010005809">
    <property type="protein sequence ID" value="CAE7199043.1"/>
    <property type="molecule type" value="Genomic_DNA"/>
</dbReference>
<name>A0A812J870_9DINO</name>
<dbReference type="AlphaFoldDB" id="A0A812J870"/>
<dbReference type="InterPro" id="IPR029063">
    <property type="entry name" value="SAM-dependent_MTases_sf"/>
</dbReference>
<reference evidence="1" key="1">
    <citation type="submission" date="2021-02" db="EMBL/GenBank/DDBJ databases">
        <authorList>
            <person name="Dougan E. K."/>
            <person name="Rhodes N."/>
            <person name="Thang M."/>
            <person name="Chan C."/>
        </authorList>
    </citation>
    <scope>NUCLEOTIDE SEQUENCE</scope>
</reference>
<protein>
    <submittedName>
        <fullName evidence="1">PrmA protein</fullName>
    </submittedName>
</protein>
<dbReference type="Gene3D" id="3.40.50.150">
    <property type="entry name" value="Vaccinia Virus protein VP39"/>
    <property type="match status" value="1"/>
</dbReference>
<sequence>MEQGIVDLGAGNGILGIGALLLGAPRAVFVEVDPVAADAIEEGLEAQSLSARSRVLRCDVEEASIALAKTSVHMMHSAGAMHVEPWARDHGWRAVKWLDVEFPLPRKYAHQSRRRGFTSAAMWRICPEISMSKTESKSRRVLSDDLF</sequence>
<organism evidence="1 2">
    <name type="scientific">Symbiodinium necroappetens</name>
    <dbReference type="NCBI Taxonomy" id="1628268"/>
    <lineage>
        <taxon>Eukaryota</taxon>
        <taxon>Sar</taxon>
        <taxon>Alveolata</taxon>
        <taxon>Dinophyceae</taxon>
        <taxon>Suessiales</taxon>
        <taxon>Symbiodiniaceae</taxon>
        <taxon>Symbiodinium</taxon>
    </lineage>
</organism>
<dbReference type="Pfam" id="PF06325">
    <property type="entry name" value="PrmA"/>
    <property type="match status" value="1"/>
</dbReference>
<dbReference type="CDD" id="cd02440">
    <property type="entry name" value="AdoMet_MTases"/>
    <property type="match status" value="1"/>
</dbReference>
<dbReference type="SUPFAM" id="SSF53335">
    <property type="entry name" value="S-adenosyl-L-methionine-dependent methyltransferases"/>
    <property type="match status" value="1"/>
</dbReference>
<keyword evidence="2" id="KW-1185">Reference proteome</keyword>
<evidence type="ECO:0000313" key="2">
    <source>
        <dbReference type="Proteomes" id="UP000601435"/>
    </source>
</evidence>
<comment type="caution">
    <text evidence="1">The sequence shown here is derived from an EMBL/GenBank/DDBJ whole genome shotgun (WGS) entry which is preliminary data.</text>
</comment>